<name>A0A383VXT5_TETOB</name>
<sequence length="195" mass="20744">MDMSNQIQRNIVVAVDASDAGLPAVQYAVSELVRPGDVLHVCHVATVLPPATSISHVAPQTTYDVPAADSDQQQLAEKVQAFIKAKFLRDAEVCEVPCFPHVYLETVGASADDIAALVVKTCEEVAADMLVVAHQEKDHTLWAKLNQSSVLKSIMAQSRRPLMVVKHYTPGLTDDLAAAPAGCGAESAADWLAGS</sequence>
<accession>A0A383VXT5</accession>
<feature type="domain" description="UspA" evidence="1">
    <location>
        <begin position="9"/>
        <end position="166"/>
    </location>
</feature>
<keyword evidence="4" id="KW-1185">Reference proteome</keyword>
<dbReference type="InterPro" id="IPR014729">
    <property type="entry name" value="Rossmann-like_a/b/a_fold"/>
</dbReference>
<dbReference type="Gene3D" id="3.40.50.620">
    <property type="entry name" value="HUPs"/>
    <property type="match status" value="1"/>
</dbReference>
<evidence type="ECO:0000313" key="4">
    <source>
        <dbReference type="Proteomes" id="UP000256970"/>
    </source>
</evidence>
<evidence type="ECO:0000313" key="2">
    <source>
        <dbReference type="EMBL" id="SZX69236.1"/>
    </source>
</evidence>
<dbReference type="AlphaFoldDB" id="A0A383VXT5"/>
<protein>
    <recommendedName>
        <fullName evidence="1">UspA domain-containing protein</fullName>
    </recommendedName>
</protein>
<gene>
    <name evidence="3" type="ORF">BQ4739_LOCUS18675</name>
    <name evidence="2" type="ORF">BQ4739_LOCUS9528</name>
</gene>
<evidence type="ECO:0000313" key="3">
    <source>
        <dbReference type="EMBL" id="SZX78390.1"/>
    </source>
</evidence>
<dbReference type="EMBL" id="FNXT01000914">
    <property type="protein sequence ID" value="SZX69236.1"/>
    <property type="molecule type" value="Genomic_DNA"/>
</dbReference>
<organism evidence="2 4">
    <name type="scientific">Tetradesmus obliquus</name>
    <name type="common">Green alga</name>
    <name type="synonym">Acutodesmus obliquus</name>
    <dbReference type="NCBI Taxonomy" id="3088"/>
    <lineage>
        <taxon>Eukaryota</taxon>
        <taxon>Viridiplantae</taxon>
        <taxon>Chlorophyta</taxon>
        <taxon>core chlorophytes</taxon>
        <taxon>Chlorophyceae</taxon>
        <taxon>CS clade</taxon>
        <taxon>Sphaeropleales</taxon>
        <taxon>Scenedesmaceae</taxon>
        <taxon>Tetradesmus</taxon>
    </lineage>
</organism>
<dbReference type="InterPro" id="IPR006016">
    <property type="entry name" value="UspA"/>
</dbReference>
<dbReference type="Proteomes" id="UP000256970">
    <property type="component" value="Unassembled WGS sequence"/>
</dbReference>
<reference evidence="2 4" key="1">
    <citation type="submission" date="2016-10" db="EMBL/GenBank/DDBJ databases">
        <authorList>
            <person name="Cai Z."/>
        </authorList>
    </citation>
    <scope>NUCLEOTIDE SEQUENCE [LARGE SCALE GENOMIC DNA]</scope>
</reference>
<dbReference type="STRING" id="3088.A0A383VXT5"/>
<proteinExistence type="predicted"/>
<dbReference type="EMBL" id="FNXT01001320">
    <property type="protein sequence ID" value="SZX78390.1"/>
    <property type="molecule type" value="Genomic_DNA"/>
</dbReference>
<dbReference type="SUPFAM" id="SSF52402">
    <property type="entry name" value="Adenine nucleotide alpha hydrolases-like"/>
    <property type="match status" value="1"/>
</dbReference>
<evidence type="ECO:0000259" key="1">
    <source>
        <dbReference type="Pfam" id="PF00582"/>
    </source>
</evidence>
<dbReference type="Pfam" id="PF00582">
    <property type="entry name" value="Usp"/>
    <property type="match status" value="1"/>
</dbReference>